<dbReference type="Proteomes" id="UP000053766">
    <property type="component" value="Unassembled WGS sequence"/>
</dbReference>
<accession>A0A0D8YB86</accession>
<protein>
    <submittedName>
        <fullName evidence="2">Uncharacterized protein</fullName>
    </submittedName>
</protein>
<keyword evidence="3" id="KW-1185">Reference proteome</keyword>
<proteinExistence type="predicted"/>
<dbReference type="STRING" id="29172.A0A0D8YB86"/>
<dbReference type="OrthoDB" id="186812at2759"/>
<reference evidence="3" key="2">
    <citation type="journal article" date="2016" name="Sci. Rep.">
        <title>Dictyocaulus viviparus genome, variome and transcriptome elucidate lungworm biology and support future intervention.</title>
        <authorList>
            <person name="McNulty S.N."/>
            <person name="Strube C."/>
            <person name="Rosa B.A."/>
            <person name="Martin J.C."/>
            <person name="Tyagi R."/>
            <person name="Choi Y.J."/>
            <person name="Wang Q."/>
            <person name="Hallsworth Pepin K."/>
            <person name="Zhang X."/>
            <person name="Ozersky P."/>
            <person name="Wilson R.K."/>
            <person name="Sternberg P.W."/>
            <person name="Gasser R.B."/>
            <person name="Mitreva M."/>
        </authorList>
    </citation>
    <scope>NUCLEOTIDE SEQUENCE [LARGE SCALE GENOMIC DNA]</scope>
    <source>
        <strain evidence="3">HannoverDv2000</strain>
    </source>
</reference>
<evidence type="ECO:0000313" key="3">
    <source>
        <dbReference type="Proteomes" id="UP000053766"/>
    </source>
</evidence>
<feature type="compositionally biased region" description="Polar residues" evidence="1">
    <location>
        <begin position="188"/>
        <end position="197"/>
    </location>
</feature>
<dbReference type="AlphaFoldDB" id="A0A0D8YB86"/>
<feature type="region of interest" description="Disordered" evidence="1">
    <location>
        <begin position="160"/>
        <end position="197"/>
    </location>
</feature>
<organism evidence="2 3">
    <name type="scientific">Dictyocaulus viviparus</name>
    <name type="common">Bovine lungworm</name>
    <dbReference type="NCBI Taxonomy" id="29172"/>
    <lineage>
        <taxon>Eukaryota</taxon>
        <taxon>Metazoa</taxon>
        <taxon>Ecdysozoa</taxon>
        <taxon>Nematoda</taxon>
        <taxon>Chromadorea</taxon>
        <taxon>Rhabditida</taxon>
        <taxon>Rhabditina</taxon>
        <taxon>Rhabditomorpha</taxon>
        <taxon>Strongyloidea</taxon>
        <taxon>Metastrongylidae</taxon>
        <taxon>Dictyocaulus</taxon>
    </lineage>
</organism>
<name>A0A0D8YB86_DICVI</name>
<feature type="compositionally biased region" description="Basic and acidic residues" evidence="1">
    <location>
        <begin position="171"/>
        <end position="187"/>
    </location>
</feature>
<evidence type="ECO:0000256" key="1">
    <source>
        <dbReference type="SAM" id="MobiDB-lite"/>
    </source>
</evidence>
<dbReference type="EMBL" id="KN716154">
    <property type="protein sequence ID" value="KJH53274.1"/>
    <property type="molecule type" value="Genomic_DNA"/>
</dbReference>
<gene>
    <name evidence="2" type="ORF">DICVIV_00585</name>
</gene>
<evidence type="ECO:0000313" key="2">
    <source>
        <dbReference type="EMBL" id="KJH53274.1"/>
    </source>
</evidence>
<reference evidence="2 3" key="1">
    <citation type="submission" date="2013-11" db="EMBL/GenBank/DDBJ databases">
        <title>Draft genome of the bovine lungworm Dictyocaulus viviparus.</title>
        <authorList>
            <person name="Mitreva M."/>
        </authorList>
    </citation>
    <scope>NUCLEOTIDE SEQUENCE [LARGE SCALE GENOMIC DNA]</scope>
    <source>
        <strain evidence="2 3">HannoverDv2000</strain>
    </source>
</reference>
<sequence length="197" mass="21692">MRDNATDLPSFDYFCKSELSGLQQLPEAFVFHEDLSSSAFSSDKSAGQVSDSLKSRIRTTISIARDGSAQFVPCETVKLSEFIEKSLKSAFTCNSSTPHVSGSLWRPSSRRLRLEEVDISTSEDSNSLEVVSVGMAKRCAYNQADSRSMTRVWDSAKTEFSTGLDGSDSELLAKESSDSSHQDDDHTYNQVSQITSE</sequence>